<accession>A0A1M5TSF4</accession>
<reference evidence="1 2" key="1">
    <citation type="submission" date="2016-11" db="EMBL/GenBank/DDBJ databases">
        <authorList>
            <person name="Jaros S."/>
            <person name="Januszkiewicz K."/>
            <person name="Wedrychowicz H."/>
        </authorList>
    </citation>
    <scope>NUCLEOTIDE SEQUENCE [LARGE SCALE GENOMIC DNA]</scope>
    <source>
        <strain evidence="1 2">DSM 45627</strain>
    </source>
</reference>
<keyword evidence="2" id="KW-1185">Reference proteome</keyword>
<name>A0A1M5TSF4_9ACTN</name>
<sequence>MPDTTTIRVSRATHARLTRLAAERHETVDQTVSRAVRALRQDTMGRDLATELTDDERAWLDADAG</sequence>
<dbReference type="EMBL" id="FQVU01000007">
    <property type="protein sequence ID" value="SHH53654.1"/>
    <property type="molecule type" value="Genomic_DNA"/>
</dbReference>
<evidence type="ECO:0000313" key="1">
    <source>
        <dbReference type="EMBL" id="SHH53654.1"/>
    </source>
</evidence>
<dbReference type="STRING" id="1206085.SAMN05443575_4024"/>
<dbReference type="OrthoDB" id="4869113at2"/>
<gene>
    <name evidence="1" type="ORF">SAMN05443575_4024</name>
</gene>
<dbReference type="Proteomes" id="UP000186132">
    <property type="component" value="Unassembled WGS sequence"/>
</dbReference>
<protein>
    <submittedName>
        <fullName evidence="1">Uncharacterized protein</fullName>
    </submittedName>
</protein>
<dbReference type="AlphaFoldDB" id="A0A1M5TSF4"/>
<evidence type="ECO:0000313" key="2">
    <source>
        <dbReference type="Proteomes" id="UP000186132"/>
    </source>
</evidence>
<proteinExistence type="predicted"/>
<dbReference type="RefSeq" id="WP_073392357.1">
    <property type="nucleotide sequence ID" value="NZ_FQVU01000007.1"/>
</dbReference>
<organism evidence="1 2">
    <name type="scientific">Jatrophihabitans endophyticus</name>
    <dbReference type="NCBI Taxonomy" id="1206085"/>
    <lineage>
        <taxon>Bacteria</taxon>
        <taxon>Bacillati</taxon>
        <taxon>Actinomycetota</taxon>
        <taxon>Actinomycetes</taxon>
        <taxon>Jatrophihabitantales</taxon>
        <taxon>Jatrophihabitantaceae</taxon>
        <taxon>Jatrophihabitans</taxon>
    </lineage>
</organism>